<dbReference type="AlphaFoldDB" id="A0A2P7PZ30"/>
<dbReference type="InterPro" id="IPR005952">
    <property type="entry name" value="Phosphogly_mut1"/>
</dbReference>
<dbReference type="SUPFAM" id="SSF53254">
    <property type="entry name" value="Phosphoglycerate mutase-like"/>
    <property type="match status" value="1"/>
</dbReference>
<feature type="active site" description="Proton donor/acceptor" evidence="5">
    <location>
        <position position="83"/>
    </location>
</feature>
<evidence type="ECO:0000256" key="4">
    <source>
        <dbReference type="ARBA" id="ARBA00023235"/>
    </source>
</evidence>
<dbReference type="InterPro" id="IPR018247">
    <property type="entry name" value="EF_Hand_1_Ca_BS"/>
</dbReference>
<evidence type="ECO:0000313" key="8">
    <source>
        <dbReference type="Proteomes" id="UP000241434"/>
    </source>
</evidence>
<comment type="similarity">
    <text evidence="1">Belongs to the phosphoglycerate mutase family. BPG-dependent PGAM subfamily.</text>
</comment>
<feature type="binding site" evidence="6">
    <location>
        <position position="59"/>
    </location>
    <ligand>
        <name>substrate</name>
    </ligand>
</feature>
<dbReference type="GO" id="GO:0004619">
    <property type="term" value="F:phosphoglycerate mutase activity"/>
    <property type="evidence" value="ECO:0007669"/>
    <property type="project" value="UniProtKB-EC"/>
</dbReference>
<keyword evidence="3" id="KW-0324">Glycolysis</keyword>
<dbReference type="OrthoDB" id="7925971at2"/>
<dbReference type="PIRSF" id="PIRSF000709">
    <property type="entry name" value="6PFK_2-Ptase"/>
    <property type="match status" value="1"/>
</dbReference>
<comment type="caution">
    <text evidence="7">The sequence shown here is derived from an EMBL/GenBank/DDBJ whole genome shotgun (WGS) entry which is preliminary data.</text>
</comment>
<protein>
    <recommendedName>
        <fullName evidence="2">phosphoglycerate mutase (2,3-diphosphoglycerate-dependent)</fullName>
        <ecNumber evidence="2">5.4.2.11</ecNumber>
    </recommendedName>
</protein>
<evidence type="ECO:0000256" key="6">
    <source>
        <dbReference type="PIRSR" id="PIRSR613078-2"/>
    </source>
</evidence>
<accession>A0A2P7PZ30</accession>
<feature type="active site" description="Tele-phosphohistidine intermediate" evidence="5">
    <location>
        <position position="9"/>
    </location>
</feature>
<dbReference type="EC" id="5.4.2.11" evidence="2"/>
<dbReference type="CDD" id="cd07067">
    <property type="entry name" value="HP_PGM_like"/>
    <property type="match status" value="1"/>
</dbReference>
<dbReference type="Gene3D" id="3.40.50.1240">
    <property type="entry name" value="Phosphoglycerate mutase-like"/>
    <property type="match status" value="1"/>
</dbReference>
<dbReference type="InterPro" id="IPR029033">
    <property type="entry name" value="His_PPase_superfam"/>
</dbReference>
<evidence type="ECO:0000256" key="5">
    <source>
        <dbReference type="PIRSR" id="PIRSR613078-1"/>
    </source>
</evidence>
<dbReference type="Pfam" id="PF00300">
    <property type="entry name" value="His_Phos_1"/>
    <property type="match status" value="1"/>
</dbReference>
<evidence type="ECO:0000256" key="3">
    <source>
        <dbReference type="ARBA" id="ARBA00023152"/>
    </source>
</evidence>
<dbReference type="Proteomes" id="UP000241434">
    <property type="component" value="Unassembled WGS sequence"/>
</dbReference>
<name>A0A2P7PZ30_9FIRM</name>
<evidence type="ECO:0000256" key="2">
    <source>
        <dbReference type="ARBA" id="ARBA00012028"/>
    </source>
</evidence>
<keyword evidence="8" id="KW-1185">Reference proteome</keyword>
<feature type="binding site" evidence="6">
    <location>
        <begin position="8"/>
        <end position="15"/>
    </location>
    <ligand>
        <name>substrate</name>
    </ligand>
</feature>
<dbReference type="PANTHER" id="PTHR11931">
    <property type="entry name" value="PHOSPHOGLYCERATE MUTASE"/>
    <property type="match status" value="1"/>
</dbReference>
<proteinExistence type="inferred from homology"/>
<reference evidence="7" key="1">
    <citation type="thesis" date="2015" institute="Rutgers" country="The State University of New Jersey, 14 College Farm Rd., New Brunswick, NJ, USA">
        <title>Ammonia toxicity in bacteria and its implications for treatment of and resource recovery from highly nitrogenous organic wastes.</title>
        <authorList>
            <person name="Luther A.K."/>
        </authorList>
    </citation>
    <scope>NUCLEOTIDE SEQUENCE</scope>
    <source>
        <strain evidence="7">RT-10B</strain>
    </source>
</reference>
<keyword evidence="4" id="KW-0413">Isomerase</keyword>
<dbReference type="InterPro" id="IPR013078">
    <property type="entry name" value="His_Pase_superF_clade-1"/>
</dbReference>
<gene>
    <name evidence="7" type="ORF">UF10_08200</name>
</gene>
<organism evidence="7 8">
    <name type="scientific">Peptostreptococcus russellii</name>
    <dbReference type="NCBI Taxonomy" id="215200"/>
    <lineage>
        <taxon>Bacteria</taxon>
        <taxon>Bacillati</taxon>
        <taxon>Bacillota</taxon>
        <taxon>Clostridia</taxon>
        <taxon>Peptostreptococcales</taxon>
        <taxon>Peptostreptococcaceae</taxon>
        <taxon>Peptostreptococcus</taxon>
    </lineage>
</organism>
<dbReference type="RefSeq" id="WP_106777474.1">
    <property type="nucleotide sequence ID" value="NZ_JYGE01000007.1"/>
</dbReference>
<evidence type="ECO:0000313" key="7">
    <source>
        <dbReference type="EMBL" id="PSJ30976.1"/>
    </source>
</evidence>
<dbReference type="GO" id="GO:0006096">
    <property type="term" value="P:glycolytic process"/>
    <property type="evidence" value="ECO:0007669"/>
    <property type="project" value="UniProtKB-KW"/>
</dbReference>
<dbReference type="EMBL" id="JYGE01000007">
    <property type="protein sequence ID" value="PSJ30976.1"/>
    <property type="molecule type" value="Genomic_DNA"/>
</dbReference>
<sequence>MKKLYLIRHAHTKDNEMEKYSGYSDTDLSETGKIQAEELNEFLKKNIKVDKIYTSILKRTAKTIGEYANSENIELEKIEGLNEMNFGNFDGLSLNEIKERYPEDYQDFMRGKIEFKFPKGEDIQEFYDRNINSFKDIVKECEDVDTVMICAHMGTLRNILSYLLVDSFRLHWNIRIENATITVIEFMGSFPVVKTLGYVPYDMELLRPHIGKKIVKDK</sequence>
<dbReference type="SMART" id="SM00855">
    <property type="entry name" value="PGAM"/>
    <property type="match status" value="1"/>
</dbReference>
<evidence type="ECO:0000256" key="1">
    <source>
        <dbReference type="ARBA" id="ARBA00006717"/>
    </source>
</evidence>
<dbReference type="PROSITE" id="PS00018">
    <property type="entry name" value="EF_HAND_1"/>
    <property type="match status" value="1"/>
</dbReference>